<evidence type="ECO:0000313" key="1">
    <source>
        <dbReference type="EMBL" id="KAF0728888.1"/>
    </source>
</evidence>
<dbReference type="AlphaFoldDB" id="A0A6G0WNE8"/>
<keyword evidence="2" id="KW-1185">Reference proteome</keyword>
<comment type="caution">
    <text evidence="1">The sequence shown here is derived from an EMBL/GenBank/DDBJ whole genome shotgun (WGS) entry which is preliminary data.</text>
</comment>
<dbReference type="Proteomes" id="UP000481153">
    <property type="component" value="Unassembled WGS sequence"/>
</dbReference>
<accession>A0A6G0WNE8</accession>
<reference evidence="1 2" key="1">
    <citation type="submission" date="2019-07" db="EMBL/GenBank/DDBJ databases">
        <title>Genomics analysis of Aphanomyces spp. identifies a new class of oomycete effector associated with host adaptation.</title>
        <authorList>
            <person name="Gaulin E."/>
        </authorList>
    </citation>
    <scope>NUCLEOTIDE SEQUENCE [LARGE SCALE GENOMIC DNA]</scope>
    <source>
        <strain evidence="1 2">ATCC 201684</strain>
    </source>
</reference>
<sequence length="100" mass="11694">MLTAVRHFNCPNRPTPSDGFETNKPRPFRLDSIWRMMNRRSEKRFFVFLLQRSRGHAASHSLEACSLVAQQTMIRSLLVRLSKHLAVQRRQLSPMFVGIQ</sequence>
<organism evidence="1 2">
    <name type="scientific">Aphanomyces euteiches</name>
    <dbReference type="NCBI Taxonomy" id="100861"/>
    <lineage>
        <taxon>Eukaryota</taxon>
        <taxon>Sar</taxon>
        <taxon>Stramenopiles</taxon>
        <taxon>Oomycota</taxon>
        <taxon>Saprolegniomycetes</taxon>
        <taxon>Saprolegniales</taxon>
        <taxon>Verrucalvaceae</taxon>
        <taxon>Aphanomyces</taxon>
    </lineage>
</organism>
<evidence type="ECO:0000313" key="2">
    <source>
        <dbReference type="Proteomes" id="UP000481153"/>
    </source>
</evidence>
<name>A0A6G0WNE8_9STRA</name>
<gene>
    <name evidence="1" type="ORF">Ae201684_013457</name>
</gene>
<dbReference type="EMBL" id="VJMJ01000172">
    <property type="protein sequence ID" value="KAF0728888.1"/>
    <property type="molecule type" value="Genomic_DNA"/>
</dbReference>
<protein>
    <submittedName>
        <fullName evidence="1">Uncharacterized protein</fullName>
    </submittedName>
</protein>
<proteinExistence type="predicted"/>